<keyword evidence="1" id="KW-1133">Transmembrane helix</keyword>
<dbReference type="GO" id="GO:0005783">
    <property type="term" value="C:endoplasmic reticulum"/>
    <property type="evidence" value="ECO:0007669"/>
    <property type="project" value="TreeGrafter"/>
</dbReference>
<sequence>MGFISGVVMGLVVGVVIMAGWSRVMQRRSRKRVAKAADIKVLGSLGREDLKKLCGDNFPEWISFPQYEQRDYIQEKLEFTDLTTGFTSGEMAEQASQQTLAFCFTILAFHGAATAVVKESVEPLLDDYRPPGIKSLKFNKFSLGNVSPKIEERLKEMTLGGDGEIALGENTQLRPDLEGVGERLCLMGGWFSTMMMSKTSLMMGPYNLGEVRQPGCHHRHDCLYKVPCKARIVNQNNRILTEWAREVSKEKCYLGKSNFNMVPLTSSFHMGGIRIQNLQPGQIIMDIDFRWGGDPSIILAVDARVASLPIQPEPKIQYTLKAVGGSLTAIPGLSDMIDDTVNSIVNDMLQWPHRLVVPLGVNVDTRMGRAKMCVDEGDIPNFLAMNGDVLQNREDTTELKGDMEDLRKDVHAIHLKQDAIAKVVTGVQAAISVPIQQLATMADVLKSFVIQSIHELELKPEGKLSVTVVKATSLKNKELIGKSDPYVTLYVRPMFKVKTKVIDDNLNPEWNETFELIVEDKETQSVIFEENNGSFSTKSVYNMYFANATRG</sequence>
<dbReference type="Pfam" id="PF00168">
    <property type="entry name" value="C2"/>
    <property type="match status" value="1"/>
</dbReference>
<dbReference type="InterPro" id="IPR045050">
    <property type="entry name" value="Synaptotagmin_plant"/>
</dbReference>
<dbReference type="Gramene" id="TRITD2Av1G127130.2">
    <property type="protein sequence ID" value="TRITD2Av1G127130.2"/>
    <property type="gene ID" value="TRITD2Av1G127130"/>
</dbReference>
<dbReference type="InterPro" id="IPR000008">
    <property type="entry name" value="C2_dom"/>
</dbReference>
<evidence type="ECO:0000259" key="2">
    <source>
        <dbReference type="PROSITE" id="PS50004"/>
    </source>
</evidence>
<name>A0A9R1R6Q0_TRITD</name>
<gene>
    <name evidence="3" type="ORF">TRITD_2Av1G127130</name>
</gene>
<dbReference type="EMBL" id="LT934113">
    <property type="protein sequence ID" value="VAH30325.1"/>
    <property type="molecule type" value="Genomic_DNA"/>
</dbReference>
<reference evidence="3 4" key="1">
    <citation type="submission" date="2017-09" db="EMBL/GenBank/DDBJ databases">
        <authorList>
            <consortium name="International Durum Wheat Genome Sequencing Consortium (IDWGSC)"/>
            <person name="Milanesi L."/>
        </authorList>
    </citation>
    <scope>NUCLEOTIDE SEQUENCE [LARGE SCALE GENOMIC DNA]</scope>
    <source>
        <strain evidence="4">cv. Svevo</strain>
    </source>
</reference>
<organism evidence="3 4">
    <name type="scientific">Triticum turgidum subsp. durum</name>
    <name type="common">Durum wheat</name>
    <name type="synonym">Triticum durum</name>
    <dbReference type="NCBI Taxonomy" id="4567"/>
    <lineage>
        <taxon>Eukaryota</taxon>
        <taxon>Viridiplantae</taxon>
        <taxon>Streptophyta</taxon>
        <taxon>Embryophyta</taxon>
        <taxon>Tracheophyta</taxon>
        <taxon>Spermatophyta</taxon>
        <taxon>Magnoliopsida</taxon>
        <taxon>Liliopsida</taxon>
        <taxon>Poales</taxon>
        <taxon>Poaceae</taxon>
        <taxon>BOP clade</taxon>
        <taxon>Pooideae</taxon>
        <taxon>Triticodae</taxon>
        <taxon>Triticeae</taxon>
        <taxon>Triticinae</taxon>
        <taxon>Triticum</taxon>
    </lineage>
</organism>
<dbReference type="SMART" id="SM00239">
    <property type="entry name" value="C2"/>
    <property type="match status" value="1"/>
</dbReference>
<dbReference type="GO" id="GO:0008289">
    <property type="term" value="F:lipid binding"/>
    <property type="evidence" value="ECO:0007669"/>
    <property type="project" value="InterPro"/>
</dbReference>
<dbReference type="Gene3D" id="2.60.40.150">
    <property type="entry name" value="C2 domain"/>
    <property type="match status" value="1"/>
</dbReference>
<dbReference type="PROSITE" id="PS50004">
    <property type="entry name" value="C2"/>
    <property type="match status" value="1"/>
</dbReference>
<evidence type="ECO:0000256" key="1">
    <source>
        <dbReference type="SAM" id="Phobius"/>
    </source>
</evidence>
<dbReference type="InterPro" id="IPR035892">
    <property type="entry name" value="C2_domain_sf"/>
</dbReference>
<dbReference type="SUPFAM" id="SSF49562">
    <property type="entry name" value="C2 domain (Calcium/lipid-binding domain, CaLB)"/>
    <property type="match status" value="1"/>
</dbReference>
<dbReference type="CDD" id="cd00030">
    <property type="entry name" value="C2"/>
    <property type="match status" value="1"/>
</dbReference>
<dbReference type="AlphaFoldDB" id="A0A9R1R6Q0"/>
<evidence type="ECO:0000313" key="3">
    <source>
        <dbReference type="EMBL" id="VAH30325.1"/>
    </source>
</evidence>
<feature type="domain" description="C2" evidence="2">
    <location>
        <begin position="445"/>
        <end position="551"/>
    </location>
</feature>
<accession>A0A9R1R6Q0</accession>
<keyword evidence="4" id="KW-1185">Reference proteome</keyword>
<keyword evidence="1" id="KW-0812">Transmembrane</keyword>
<dbReference type="PANTHER" id="PTHR10774">
    <property type="entry name" value="EXTENDED SYNAPTOTAGMIN-RELATED"/>
    <property type="match status" value="1"/>
</dbReference>
<proteinExistence type="predicted"/>
<feature type="transmembrane region" description="Helical" evidence="1">
    <location>
        <begin position="6"/>
        <end position="25"/>
    </location>
</feature>
<dbReference type="PANTHER" id="PTHR10774:SF190">
    <property type="entry name" value="C2 CALCIUM_LIPID-BINDING ENDONUCLEASE_EXONUCLEASE_PHOSPHATASE-RELATED"/>
    <property type="match status" value="1"/>
</dbReference>
<protein>
    <recommendedName>
        <fullName evidence="2">C2 domain-containing protein</fullName>
    </recommendedName>
</protein>
<keyword evidence="1" id="KW-0472">Membrane</keyword>
<dbReference type="Proteomes" id="UP000324705">
    <property type="component" value="Chromosome 2A"/>
</dbReference>
<evidence type="ECO:0000313" key="4">
    <source>
        <dbReference type="Proteomes" id="UP000324705"/>
    </source>
</evidence>